<dbReference type="NCBIfam" id="TIGR00479">
    <property type="entry name" value="rumA"/>
    <property type="match status" value="1"/>
</dbReference>
<feature type="domain" description="TRAM" evidence="6">
    <location>
        <begin position="1"/>
        <end position="61"/>
    </location>
</feature>
<dbReference type="GO" id="GO:0008757">
    <property type="term" value="F:S-adenosylmethionine-dependent methyltransferase activity"/>
    <property type="evidence" value="ECO:0007669"/>
    <property type="project" value="UniProtKB-ARBA"/>
</dbReference>
<dbReference type="PROSITE" id="PS01231">
    <property type="entry name" value="TRMA_2"/>
    <property type="match status" value="1"/>
</dbReference>
<dbReference type="EC" id="2.1.1.-" evidence="7"/>
<dbReference type="CDD" id="cd02440">
    <property type="entry name" value="AdoMet_MTases"/>
    <property type="match status" value="1"/>
</dbReference>
<dbReference type="KEGG" id="vbl:L21SP4_00524"/>
<accession>A0A0G3EBC7</accession>
<evidence type="ECO:0000313" key="8">
    <source>
        <dbReference type="Proteomes" id="UP000035268"/>
    </source>
</evidence>
<gene>
    <name evidence="7" type="ORF">L21SP4_00524</name>
</gene>
<keyword evidence="1 4" id="KW-0489">Methyltransferase</keyword>
<evidence type="ECO:0000256" key="5">
    <source>
        <dbReference type="PROSITE-ProRule" id="PRU10015"/>
    </source>
</evidence>
<evidence type="ECO:0000259" key="6">
    <source>
        <dbReference type="PROSITE" id="PS50926"/>
    </source>
</evidence>
<evidence type="ECO:0000313" key="7">
    <source>
        <dbReference type="EMBL" id="AKJ63796.1"/>
    </source>
</evidence>
<dbReference type="PANTHER" id="PTHR11061">
    <property type="entry name" value="RNA M5U METHYLTRANSFERASE"/>
    <property type="match status" value="1"/>
</dbReference>
<dbReference type="Proteomes" id="UP000035268">
    <property type="component" value="Chromosome"/>
</dbReference>
<dbReference type="PROSITE" id="PS51687">
    <property type="entry name" value="SAM_MT_RNA_M5U"/>
    <property type="match status" value="1"/>
</dbReference>
<reference evidence="8" key="1">
    <citation type="submission" date="2015-02" db="EMBL/GenBank/DDBJ databases">
        <title>Description and complete genome sequence of the first cultured representative of the subdivision 5 of the Verrucomicrobia phylum.</title>
        <authorList>
            <person name="Spring S."/>
            <person name="Bunk B."/>
            <person name="Sproer C."/>
            <person name="Klenk H.-P."/>
        </authorList>
    </citation>
    <scope>NUCLEOTIDE SEQUENCE [LARGE SCALE GENOMIC DNA]</scope>
    <source>
        <strain evidence="8">L21-Fru-AB</strain>
    </source>
</reference>
<dbReference type="InterPro" id="IPR030390">
    <property type="entry name" value="MeTrfase_TrmA_AS"/>
</dbReference>
<name>A0A0G3EBC7_9BACT</name>
<dbReference type="InterPro" id="IPR002792">
    <property type="entry name" value="TRAM_dom"/>
</dbReference>
<evidence type="ECO:0000256" key="3">
    <source>
        <dbReference type="ARBA" id="ARBA00022691"/>
    </source>
</evidence>
<keyword evidence="3 4" id="KW-0949">S-adenosyl-L-methionine</keyword>
<dbReference type="Gene3D" id="2.40.50.140">
    <property type="entry name" value="Nucleic acid-binding proteins"/>
    <property type="match status" value="1"/>
</dbReference>
<dbReference type="FunFam" id="3.40.50.150:FF:000009">
    <property type="entry name" value="23S rRNA (Uracil(1939)-C(5))-methyltransferase RlmD"/>
    <property type="match status" value="1"/>
</dbReference>
<dbReference type="Pfam" id="PF01938">
    <property type="entry name" value="TRAM"/>
    <property type="match status" value="1"/>
</dbReference>
<sequence>MFGKNDIVEVEITDTADRAQTFARLEDGRPVFVRGPAAVGDVVHARLIKLKKTHAQAVLTEVHRPSDRRTAPRCPHFGICGGCKWQHLEYAEQLRIKRKQVVDALEHLGGFSAPSVAKTLPAPRIYGYRNKIDLSFTDMRWVDDAERKELRDRGWDIESMSSQQARSFPAAEYGARPLHFALGFHAPGCYAKALDLDRCHLVSDELNTIRDCVRTFCLERDLQPYTTRTHEGFLRNLVLREGFHTGERMVNLVTSGYEASLMEELAGQLRGLGRAAPETFVNSVTRRKNTVALGEREHVIYGSGSIGDRLLGMPFRISAHSFFQTNTRQAETLYGEVHRAAGLEGGETVFDLYCGTGTIALTLAECAGRVVGFESVGPAVADARANAERLGITHARFIEADLNHPAAGVTGEKPDVLIADPPRAGMHPDTVATVREWRPERIVYVSCKPASLARDGAALCTDGAYRLEHVTPIDMFPQTDHIESVALFRKTP</sequence>
<dbReference type="SUPFAM" id="SSF50249">
    <property type="entry name" value="Nucleic acid-binding proteins"/>
    <property type="match status" value="1"/>
</dbReference>
<feature type="active site" description="Nucleophile" evidence="4">
    <location>
        <position position="447"/>
    </location>
</feature>
<protein>
    <submittedName>
        <fullName evidence="7">Putative RNA methyltransferase</fullName>
        <ecNumber evidence="7">2.1.1.-</ecNumber>
    </submittedName>
</protein>
<dbReference type="PROSITE" id="PS01230">
    <property type="entry name" value="TRMA_1"/>
    <property type="match status" value="1"/>
</dbReference>
<dbReference type="GO" id="GO:0001510">
    <property type="term" value="P:RNA methylation"/>
    <property type="evidence" value="ECO:0007669"/>
    <property type="project" value="UniProtKB-ARBA"/>
</dbReference>
<dbReference type="InterPro" id="IPR012340">
    <property type="entry name" value="NA-bd_OB-fold"/>
</dbReference>
<dbReference type="Pfam" id="PF05958">
    <property type="entry name" value="tRNA_U5-meth_tr"/>
    <property type="match status" value="1"/>
</dbReference>
<dbReference type="GO" id="GO:0006396">
    <property type="term" value="P:RNA processing"/>
    <property type="evidence" value="ECO:0007669"/>
    <property type="project" value="InterPro"/>
</dbReference>
<dbReference type="RefSeq" id="WP_052881192.1">
    <property type="nucleotide sequence ID" value="NZ_CP010904.1"/>
</dbReference>
<organism evidence="7 8">
    <name type="scientific">Kiritimatiella glycovorans</name>
    <dbReference type="NCBI Taxonomy" id="1307763"/>
    <lineage>
        <taxon>Bacteria</taxon>
        <taxon>Pseudomonadati</taxon>
        <taxon>Kiritimatiellota</taxon>
        <taxon>Kiritimatiellia</taxon>
        <taxon>Kiritimatiellales</taxon>
        <taxon>Kiritimatiellaceae</taxon>
        <taxon>Kiritimatiella</taxon>
    </lineage>
</organism>
<dbReference type="PANTHER" id="PTHR11061:SF30">
    <property type="entry name" value="TRNA (URACIL(54)-C(5))-METHYLTRANSFERASE"/>
    <property type="match status" value="1"/>
</dbReference>
<feature type="binding site" evidence="4">
    <location>
        <position position="420"/>
    </location>
    <ligand>
        <name>S-adenosyl-L-methionine</name>
        <dbReference type="ChEBI" id="CHEBI:59789"/>
    </ligand>
</feature>
<dbReference type="AlphaFoldDB" id="A0A0G3EBC7"/>
<evidence type="ECO:0000256" key="2">
    <source>
        <dbReference type="ARBA" id="ARBA00022679"/>
    </source>
</evidence>
<feature type="binding site" evidence="4">
    <location>
        <position position="324"/>
    </location>
    <ligand>
        <name>S-adenosyl-L-methionine</name>
        <dbReference type="ChEBI" id="CHEBI:59789"/>
    </ligand>
</feature>
<evidence type="ECO:0000256" key="1">
    <source>
        <dbReference type="ARBA" id="ARBA00022603"/>
    </source>
</evidence>
<reference evidence="7 8" key="2">
    <citation type="journal article" date="2016" name="ISME J.">
        <title>Characterization of the first cultured representative of Verrucomicrobia subdivision 5 indicates the proposal of a novel phylum.</title>
        <authorList>
            <person name="Spring S."/>
            <person name="Bunk B."/>
            <person name="Sproer C."/>
            <person name="Schumann P."/>
            <person name="Rohde M."/>
            <person name="Tindall B.J."/>
            <person name="Klenk H.P."/>
        </authorList>
    </citation>
    <scope>NUCLEOTIDE SEQUENCE [LARGE SCALE GENOMIC DNA]</scope>
    <source>
        <strain evidence="7 8">L21-Fru-AB</strain>
    </source>
</reference>
<feature type="binding site" evidence="4">
    <location>
        <position position="374"/>
    </location>
    <ligand>
        <name>S-adenosyl-L-methionine</name>
        <dbReference type="ChEBI" id="CHEBI:59789"/>
    </ligand>
</feature>
<dbReference type="InterPro" id="IPR030391">
    <property type="entry name" value="MeTrfase_TrmA_CS"/>
</dbReference>
<proteinExistence type="inferred from homology"/>
<dbReference type="EMBL" id="CP010904">
    <property type="protein sequence ID" value="AKJ63796.1"/>
    <property type="molecule type" value="Genomic_DNA"/>
</dbReference>
<dbReference type="OrthoDB" id="9804590at2"/>
<dbReference type="PROSITE" id="PS50926">
    <property type="entry name" value="TRAM"/>
    <property type="match status" value="1"/>
</dbReference>
<dbReference type="InterPro" id="IPR010280">
    <property type="entry name" value="U5_MeTrfase_fam"/>
</dbReference>
<evidence type="ECO:0000256" key="4">
    <source>
        <dbReference type="PROSITE-ProRule" id="PRU01024"/>
    </source>
</evidence>
<dbReference type="Gene3D" id="2.40.50.1070">
    <property type="match status" value="1"/>
</dbReference>
<dbReference type="SUPFAM" id="SSF53335">
    <property type="entry name" value="S-adenosyl-L-methionine-dependent methyltransferases"/>
    <property type="match status" value="1"/>
</dbReference>
<feature type="binding site" evidence="4">
    <location>
        <position position="353"/>
    </location>
    <ligand>
        <name>S-adenosyl-L-methionine</name>
        <dbReference type="ChEBI" id="CHEBI:59789"/>
    </ligand>
</feature>
<feature type="active site" evidence="5">
    <location>
        <position position="447"/>
    </location>
</feature>
<comment type="similarity">
    <text evidence="4">Belongs to the class I-like SAM-binding methyltransferase superfamily. RNA M5U methyltransferase family.</text>
</comment>
<dbReference type="GO" id="GO:0008173">
    <property type="term" value="F:RNA methyltransferase activity"/>
    <property type="evidence" value="ECO:0007669"/>
    <property type="project" value="InterPro"/>
</dbReference>
<keyword evidence="8" id="KW-1185">Reference proteome</keyword>
<dbReference type="InterPro" id="IPR029063">
    <property type="entry name" value="SAM-dependent_MTases_sf"/>
</dbReference>
<dbReference type="PATRIC" id="fig|1609981.3.peg.545"/>
<dbReference type="Gene3D" id="3.40.50.150">
    <property type="entry name" value="Vaccinia Virus protein VP39"/>
    <property type="match status" value="1"/>
</dbReference>
<keyword evidence="2 4" id="KW-0808">Transferase</keyword>
<dbReference type="STRING" id="1307763.L21SP4_00524"/>